<evidence type="ECO:0000256" key="5">
    <source>
        <dbReference type="ARBA" id="ARBA00022741"/>
    </source>
</evidence>
<dbReference type="PIRSF" id="PIRSF001296">
    <property type="entry name" value="K_ATPase_KdpC"/>
    <property type="match status" value="1"/>
</dbReference>
<dbReference type="GO" id="GO:0016787">
    <property type="term" value="F:hydrolase activity"/>
    <property type="evidence" value="ECO:0007669"/>
    <property type="project" value="UniProtKB-KW"/>
</dbReference>
<comment type="function">
    <text evidence="11">Part of the high-affinity ATP-driven potassium transport (or Kdp) system, which catalyzes the hydrolysis of ATP coupled with the electrogenic transport of potassium into the cytoplasm. This subunit acts as a catalytic chaperone that increases the ATP-binding affinity of the ATP-hydrolyzing subunit KdpB by the formation of a transient KdpB/KdpC/ATP ternary complex.</text>
</comment>
<dbReference type="GO" id="GO:0005886">
    <property type="term" value="C:plasma membrane"/>
    <property type="evidence" value="ECO:0007669"/>
    <property type="project" value="UniProtKB-SubCell"/>
</dbReference>
<dbReference type="PANTHER" id="PTHR30042">
    <property type="entry name" value="POTASSIUM-TRANSPORTING ATPASE C CHAIN"/>
    <property type="match status" value="1"/>
</dbReference>
<dbReference type="EMBL" id="CP002171">
    <property type="protein sequence ID" value="ADL69460.1"/>
    <property type="molecule type" value="Genomic_DNA"/>
</dbReference>
<dbReference type="KEGG" id="ttm:Tthe_1977"/>
<comment type="subunit">
    <text evidence="11">The system is composed of three essential subunits: KdpA, KdpB and KdpC.</text>
</comment>
<reference evidence="12 13" key="1">
    <citation type="submission" date="2010-08" db="EMBL/GenBank/DDBJ databases">
        <title>Complete sequence of Thermoanaerobacterium thermosaccharolyticum DSM 571.</title>
        <authorList>
            <consortium name="US DOE Joint Genome Institute"/>
            <person name="Lucas S."/>
            <person name="Copeland A."/>
            <person name="Lapidus A."/>
            <person name="Cheng J.-F."/>
            <person name="Bruce D."/>
            <person name="Goodwin L."/>
            <person name="Pitluck S."/>
            <person name="Teshima H."/>
            <person name="Detter J.C."/>
            <person name="Han C."/>
            <person name="Tapia R."/>
            <person name="Land M."/>
            <person name="Hauser L."/>
            <person name="Chang Y.-J."/>
            <person name="Jeffries C."/>
            <person name="Kyrpides N."/>
            <person name="Ivanova N."/>
            <person name="Mikhailova N."/>
            <person name="Hemme C.L."/>
            <person name="Woyke T."/>
        </authorList>
    </citation>
    <scope>NUCLEOTIDE SEQUENCE [LARGE SCALE GENOMIC DNA]</scope>
    <source>
        <strain evidence="13">ATCC 7956 / DSM 571 / NCIMB 9385 / NCA 3814 / NCTC 13789 / WDCM 00135 / 2032</strain>
    </source>
</reference>
<keyword evidence="9 11" id="KW-0406">Ion transport</keyword>
<dbReference type="NCBIfam" id="NF001454">
    <property type="entry name" value="PRK00315.1"/>
    <property type="match status" value="1"/>
</dbReference>
<dbReference type="OrthoDB" id="9809491at2"/>
<evidence type="ECO:0000256" key="9">
    <source>
        <dbReference type="ARBA" id="ARBA00023065"/>
    </source>
</evidence>
<dbReference type="Pfam" id="PF02669">
    <property type="entry name" value="KdpC"/>
    <property type="match status" value="1"/>
</dbReference>
<evidence type="ECO:0000256" key="1">
    <source>
        <dbReference type="ARBA" id="ARBA00022448"/>
    </source>
</evidence>
<keyword evidence="12" id="KW-0378">Hydrolase</keyword>
<sequence>MFKSIILKSTMLLIVLTLITGLIYPLATTGIAQLIFPYQANGSLLYKNGKAVGSKLIGQQFSDPKYFHGRPSAAGKNGYDATSSSGSNLGPTNKLLKETAEKLAIQLRNENNLPAYAAVPSDLITSSASGLDPDISIEAALIQIPRIAKARGISEAKLKKLVNDHIIRRQLGILGEPRVNVLDLNIALDNLK</sequence>
<keyword evidence="1 11" id="KW-0813">Transport</keyword>
<dbReference type="NCBIfam" id="TIGR00681">
    <property type="entry name" value="kdpC"/>
    <property type="match status" value="1"/>
</dbReference>
<evidence type="ECO:0000256" key="6">
    <source>
        <dbReference type="ARBA" id="ARBA00022840"/>
    </source>
</evidence>
<comment type="subcellular location">
    <subcellularLocation>
        <location evidence="11">Cell membrane</location>
        <topology evidence="11">Single-pass membrane protein</topology>
    </subcellularLocation>
</comment>
<keyword evidence="7 11" id="KW-0630">Potassium</keyword>
<dbReference type="InterPro" id="IPR003820">
    <property type="entry name" value="KdpC"/>
</dbReference>
<evidence type="ECO:0000256" key="4">
    <source>
        <dbReference type="ARBA" id="ARBA00022692"/>
    </source>
</evidence>
<accession>D9TLW2</accession>
<dbReference type="GeneID" id="93864793"/>
<keyword evidence="5 11" id="KW-0547">Nucleotide-binding</keyword>
<evidence type="ECO:0000256" key="8">
    <source>
        <dbReference type="ARBA" id="ARBA00022989"/>
    </source>
</evidence>
<evidence type="ECO:0000313" key="12">
    <source>
        <dbReference type="EMBL" id="ADL69460.1"/>
    </source>
</evidence>
<dbReference type="PANTHER" id="PTHR30042:SF2">
    <property type="entry name" value="POTASSIUM-TRANSPORTING ATPASE KDPC SUBUNIT"/>
    <property type="match status" value="1"/>
</dbReference>
<comment type="similarity">
    <text evidence="11">Belongs to the KdpC family.</text>
</comment>
<dbReference type="AlphaFoldDB" id="D9TLW2"/>
<dbReference type="STRING" id="580327.Tthe_1977"/>
<organism evidence="12 13">
    <name type="scientific">Thermoanaerobacterium thermosaccharolyticum (strain ATCC 7956 / DSM 571 / NCIMB 9385 / NCA 3814 / NCTC 13789 / WDCM 00135 / 2032)</name>
    <name type="common">Clostridium thermosaccharolyticum</name>
    <dbReference type="NCBI Taxonomy" id="580327"/>
    <lineage>
        <taxon>Bacteria</taxon>
        <taxon>Bacillati</taxon>
        <taxon>Bacillota</taxon>
        <taxon>Clostridia</taxon>
        <taxon>Thermoanaerobacterales</taxon>
        <taxon>Thermoanaerobacteraceae</taxon>
        <taxon>Thermoanaerobacterium</taxon>
    </lineage>
</organism>
<keyword evidence="10 11" id="KW-0472">Membrane</keyword>
<keyword evidence="8 11" id="KW-1133">Transmembrane helix</keyword>
<evidence type="ECO:0000256" key="3">
    <source>
        <dbReference type="ARBA" id="ARBA00022538"/>
    </source>
</evidence>
<dbReference type="eggNOG" id="COG2156">
    <property type="taxonomic scope" value="Bacteria"/>
</dbReference>
<evidence type="ECO:0000256" key="10">
    <source>
        <dbReference type="ARBA" id="ARBA00023136"/>
    </source>
</evidence>
<dbReference type="HAMAP" id="MF_00276">
    <property type="entry name" value="KdpC"/>
    <property type="match status" value="1"/>
</dbReference>
<evidence type="ECO:0000256" key="11">
    <source>
        <dbReference type="HAMAP-Rule" id="MF_00276"/>
    </source>
</evidence>
<dbReference type="GO" id="GO:0005524">
    <property type="term" value="F:ATP binding"/>
    <property type="evidence" value="ECO:0007669"/>
    <property type="project" value="UniProtKB-UniRule"/>
</dbReference>
<gene>
    <name evidence="11" type="primary">kdpC</name>
    <name evidence="12" type="ordered locus">Tthe_1977</name>
</gene>
<keyword evidence="13" id="KW-1185">Reference proteome</keyword>
<evidence type="ECO:0000313" key="13">
    <source>
        <dbReference type="Proteomes" id="UP000001626"/>
    </source>
</evidence>
<dbReference type="Proteomes" id="UP000001626">
    <property type="component" value="Chromosome"/>
</dbReference>
<keyword evidence="3 11" id="KW-0633">Potassium transport</keyword>
<proteinExistence type="inferred from homology"/>
<evidence type="ECO:0000256" key="2">
    <source>
        <dbReference type="ARBA" id="ARBA00022475"/>
    </source>
</evidence>
<evidence type="ECO:0000256" key="7">
    <source>
        <dbReference type="ARBA" id="ARBA00022958"/>
    </source>
</evidence>
<keyword evidence="6 11" id="KW-0067">ATP-binding</keyword>
<keyword evidence="4 11" id="KW-0812">Transmembrane</keyword>
<keyword evidence="2 11" id="KW-1003">Cell membrane</keyword>
<dbReference type="RefSeq" id="WP_013298426.1">
    <property type="nucleotide sequence ID" value="NC_014410.1"/>
</dbReference>
<dbReference type="HOGENOM" id="CLU_077094_2_0_9"/>
<protein>
    <recommendedName>
        <fullName evidence="11">Potassium-transporting ATPase KdpC subunit</fullName>
    </recommendedName>
    <alternativeName>
        <fullName evidence="11">ATP phosphohydrolase [potassium-transporting] C chain</fullName>
    </alternativeName>
    <alternativeName>
        <fullName evidence="11">Potassium-binding and translocating subunit C</fullName>
    </alternativeName>
    <alternativeName>
        <fullName evidence="11">Potassium-translocating ATPase C chain</fullName>
    </alternativeName>
</protein>
<dbReference type="GO" id="GO:0008556">
    <property type="term" value="F:P-type potassium transmembrane transporter activity"/>
    <property type="evidence" value="ECO:0007669"/>
    <property type="project" value="InterPro"/>
</dbReference>
<name>D9TLW2_THETC</name>